<dbReference type="Proteomes" id="UP001444071">
    <property type="component" value="Unassembled WGS sequence"/>
</dbReference>
<evidence type="ECO:0000256" key="8">
    <source>
        <dbReference type="ARBA" id="ARBA00023128"/>
    </source>
</evidence>
<dbReference type="EMBL" id="JAHRIM010014767">
    <property type="protein sequence ID" value="MEQ2261737.1"/>
    <property type="molecule type" value="Genomic_DNA"/>
</dbReference>
<dbReference type="PROSITE" id="PS00674">
    <property type="entry name" value="AAA"/>
    <property type="match status" value="1"/>
</dbReference>
<comment type="similarity">
    <text evidence="12">Belongs to the AAA ATPase family.</text>
</comment>
<evidence type="ECO:0000256" key="12">
    <source>
        <dbReference type="RuleBase" id="RU003651"/>
    </source>
</evidence>
<evidence type="ECO:0000256" key="4">
    <source>
        <dbReference type="ARBA" id="ARBA00022741"/>
    </source>
</evidence>
<keyword evidence="8" id="KW-0496">Mitochondrion</keyword>
<reference evidence="14 15" key="1">
    <citation type="submission" date="2021-06" db="EMBL/GenBank/DDBJ databases">
        <authorList>
            <person name="Palmer J.M."/>
        </authorList>
    </citation>
    <scope>NUCLEOTIDE SEQUENCE [LARGE SCALE GENOMIC DNA]</scope>
    <source>
        <strain evidence="14 15">XR_2019</strain>
        <tissue evidence="14">Muscle</tissue>
    </source>
</reference>
<dbReference type="SUPFAM" id="SSF52540">
    <property type="entry name" value="P-loop containing nucleoside triphosphate hydrolases"/>
    <property type="match status" value="1"/>
</dbReference>
<evidence type="ECO:0000256" key="2">
    <source>
        <dbReference type="ARBA" id="ARBA00004236"/>
    </source>
</evidence>
<keyword evidence="9" id="KW-0472">Membrane</keyword>
<keyword evidence="15" id="KW-1185">Reference proteome</keyword>
<dbReference type="InterPro" id="IPR051701">
    <property type="entry name" value="Mito_OM_Translocase_MSP1"/>
</dbReference>
<evidence type="ECO:0000256" key="5">
    <source>
        <dbReference type="ARBA" id="ARBA00022840"/>
    </source>
</evidence>
<evidence type="ECO:0000313" key="14">
    <source>
        <dbReference type="EMBL" id="MEQ2261737.1"/>
    </source>
</evidence>
<dbReference type="Gene3D" id="3.40.50.300">
    <property type="entry name" value="P-loop containing nucleotide triphosphate hydrolases"/>
    <property type="match status" value="1"/>
</dbReference>
<evidence type="ECO:0000256" key="10">
    <source>
        <dbReference type="ARBA" id="ARBA00023140"/>
    </source>
</evidence>
<keyword evidence="3" id="KW-0812">Transmembrane</keyword>
<feature type="domain" description="ATPase AAA-type core" evidence="13">
    <location>
        <begin position="20"/>
        <end position="82"/>
    </location>
</feature>
<evidence type="ECO:0000256" key="1">
    <source>
        <dbReference type="ARBA" id="ARBA00004173"/>
    </source>
</evidence>
<keyword evidence="4 12" id="KW-0547">Nucleotide-binding</keyword>
<dbReference type="InterPro" id="IPR003959">
    <property type="entry name" value="ATPase_AAA_core"/>
</dbReference>
<dbReference type="InterPro" id="IPR027417">
    <property type="entry name" value="P-loop_NTPase"/>
</dbReference>
<organism evidence="14 15">
    <name type="scientific">Xenotaenia resolanae</name>
    <dbReference type="NCBI Taxonomy" id="208358"/>
    <lineage>
        <taxon>Eukaryota</taxon>
        <taxon>Metazoa</taxon>
        <taxon>Chordata</taxon>
        <taxon>Craniata</taxon>
        <taxon>Vertebrata</taxon>
        <taxon>Euteleostomi</taxon>
        <taxon>Actinopterygii</taxon>
        <taxon>Neopterygii</taxon>
        <taxon>Teleostei</taxon>
        <taxon>Neoteleostei</taxon>
        <taxon>Acanthomorphata</taxon>
        <taxon>Ovalentaria</taxon>
        <taxon>Atherinomorphae</taxon>
        <taxon>Cyprinodontiformes</taxon>
        <taxon>Goodeidae</taxon>
        <taxon>Xenotaenia</taxon>
    </lineage>
</organism>
<evidence type="ECO:0000259" key="13">
    <source>
        <dbReference type="Pfam" id="PF00004"/>
    </source>
</evidence>
<proteinExistence type="inferred from homology"/>
<keyword evidence="10" id="KW-0576">Peroxisome</keyword>
<evidence type="ECO:0000313" key="15">
    <source>
        <dbReference type="Proteomes" id="UP001444071"/>
    </source>
</evidence>
<evidence type="ECO:0000256" key="9">
    <source>
        <dbReference type="ARBA" id="ARBA00023136"/>
    </source>
</evidence>
<evidence type="ECO:0000256" key="6">
    <source>
        <dbReference type="ARBA" id="ARBA00022967"/>
    </source>
</evidence>
<name>A0ABV0VWW2_9TELE</name>
<gene>
    <name evidence="14" type="primary">ATAD1B</name>
    <name evidence="14" type="ORF">XENORESO_014930</name>
</gene>
<dbReference type="Pfam" id="PF00004">
    <property type="entry name" value="AAA"/>
    <property type="match status" value="1"/>
</dbReference>
<keyword evidence="5 12" id="KW-0067">ATP-binding</keyword>
<accession>A0ABV0VWW2</accession>
<dbReference type="PANTHER" id="PTHR45644">
    <property type="entry name" value="AAA ATPASE, PUTATIVE (AFU_ORTHOLOGUE AFUA_2G12920)-RELATED-RELATED"/>
    <property type="match status" value="1"/>
</dbReference>
<dbReference type="Gene3D" id="1.10.8.60">
    <property type="match status" value="1"/>
</dbReference>
<sequence length="125" mass="14585">MLQHLPGSRELNRFYFLLTDSFLRSRSSSDHEATAMMKAQFMSLWDGMDTDHHCQVIIMGATNRPQDLDSAILRRMPTRFHINQPSERQREDILRLILRNENVSSASGSSAIGWYWIRSSWIKQS</sequence>
<protein>
    <submittedName>
        <fullName evidence="14">ATPase AAA domain-containing protein 1-B</fullName>
    </submittedName>
</protein>
<comment type="subcellular location">
    <subcellularLocation>
        <location evidence="2">Cell membrane</location>
    </subcellularLocation>
    <subcellularLocation>
        <location evidence="1">Mitochondrion</location>
    </subcellularLocation>
    <subcellularLocation>
        <location evidence="11">Peroxisome membrane</location>
    </subcellularLocation>
</comment>
<dbReference type="InterPro" id="IPR003960">
    <property type="entry name" value="ATPase_AAA_CS"/>
</dbReference>
<keyword evidence="6" id="KW-1278">Translocase</keyword>
<dbReference type="PANTHER" id="PTHR45644:SF2">
    <property type="entry name" value="OUTER MITOCHONDRIAL TRANSMEMBRANE HELIX TRANSLOCASE"/>
    <property type="match status" value="1"/>
</dbReference>
<comment type="caution">
    <text evidence="14">The sequence shown here is derived from an EMBL/GenBank/DDBJ whole genome shotgun (WGS) entry which is preliminary data.</text>
</comment>
<keyword evidence="7" id="KW-1133">Transmembrane helix</keyword>
<evidence type="ECO:0000256" key="11">
    <source>
        <dbReference type="ARBA" id="ARBA00046271"/>
    </source>
</evidence>
<evidence type="ECO:0000256" key="3">
    <source>
        <dbReference type="ARBA" id="ARBA00022692"/>
    </source>
</evidence>
<evidence type="ECO:0000256" key="7">
    <source>
        <dbReference type="ARBA" id="ARBA00022989"/>
    </source>
</evidence>